<protein>
    <submittedName>
        <fullName evidence="1">Uncharacterized protein</fullName>
    </submittedName>
</protein>
<evidence type="ECO:0000313" key="2">
    <source>
        <dbReference type="Proteomes" id="UP000075653"/>
    </source>
</evidence>
<evidence type="ECO:0000313" key="1">
    <source>
        <dbReference type="EMBL" id="KXW57215.1"/>
    </source>
</evidence>
<dbReference type="STRING" id="1789004.FEMY_22660"/>
<reference evidence="1 2" key="1">
    <citation type="submission" date="2016-01" db="EMBL/GenBank/DDBJ databases">
        <title>Genome sequence of the acidophilic iron oxidising Ferrovum strain Z-31.</title>
        <authorList>
            <person name="Poehlein A."/>
            <person name="Ullrich S.R."/>
            <person name="Schloemann M."/>
            <person name="Muehling M."/>
            <person name="Daniel R."/>
        </authorList>
    </citation>
    <scope>NUCLEOTIDE SEQUENCE [LARGE SCALE GENOMIC DNA]</scope>
    <source>
        <strain evidence="1 2">Z-31</strain>
    </source>
</reference>
<comment type="caution">
    <text evidence="1">The sequence shown here is derived from an EMBL/GenBank/DDBJ whole genome shotgun (WGS) entry which is preliminary data.</text>
</comment>
<gene>
    <name evidence="1" type="ORF">FEMY_22660</name>
</gene>
<proteinExistence type="predicted"/>
<dbReference type="AlphaFoldDB" id="A0A149VVF9"/>
<keyword evidence="2" id="KW-1185">Reference proteome</keyword>
<organism evidence="1 2">
    <name type="scientific">Ferrovum myxofaciens</name>
    <dbReference type="NCBI Taxonomy" id="416213"/>
    <lineage>
        <taxon>Bacteria</taxon>
        <taxon>Pseudomonadati</taxon>
        <taxon>Pseudomonadota</taxon>
        <taxon>Betaproteobacteria</taxon>
        <taxon>Ferrovales</taxon>
        <taxon>Ferrovaceae</taxon>
        <taxon>Ferrovum</taxon>
    </lineage>
</organism>
<dbReference type="EMBL" id="LRRD01000091">
    <property type="protein sequence ID" value="KXW57215.1"/>
    <property type="molecule type" value="Genomic_DNA"/>
</dbReference>
<accession>A0A149VVF9</accession>
<sequence>MYLENYPNQNSPTHFTDEPKKAFIAETIEFSEHSEFSGDHEQRFHFSADVDHDF</sequence>
<name>A0A149VVF9_9PROT</name>
<dbReference type="Proteomes" id="UP000075653">
    <property type="component" value="Unassembled WGS sequence"/>
</dbReference>